<evidence type="ECO:0000256" key="2">
    <source>
        <dbReference type="ARBA" id="ARBA00023315"/>
    </source>
</evidence>
<protein>
    <submittedName>
        <fullName evidence="4">Acetyltransferase (GNAT) family protein</fullName>
    </submittedName>
</protein>
<evidence type="ECO:0000313" key="5">
    <source>
        <dbReference type="Proteomes" id="UP000193061"/>
    </source>
</evidence>
<dbReference type="GO" id="GO:0016747">
    <property type="term" value="F:acyltransferase activity, transferring groups other than amino-acyl groups"/>
    <property type="evidence" value="ECO:0007669"/>
    <property type="project" value="InterPro"/>
</dbReference>
<dbReference type="SUPFAM" id="SSF55729">
    <property type="entry name" value="Acyl-CoA N-acyltransferases (Nat)"/>
    <property type="match status" value="1"/>
</dbReference>
<reference evidence="4 5" key="1">
    <citation type="submission" date="2017-03" db="EMBL/GenBank/DDBJ databases">
        <authorList>
            <person name="Afonso C.L."/>
            <person name="Miller P.J."/>
            <person name="Scott M.A."/>
            <person name="Spackman E."/>
            <person name="Goraichik I."/>
            <person name="Dimitrov K.M."/>
            <person name="Suarez D.L."/>
            <person name="Swayne D.E."/>
        </authorList>
    </citation>
    <scope>NUCLEOTIDE SEQUENCE [LARGE SCALE GENOMIC DNA]</scope>
    <source>
        <strain evidence="4 5">CECT 7450</strain>
    </source>
</reference>
<gene>
    <name evidence="4" type="ORF">ROA7450_03752</name>
</gene>
<keyword evidence="5" id="KW-1185">Reference proteome</keyword>
<dbReference type="PANTHER" id="PTHR43420:SF47">
    <property type="entry name" value="N-ACETYLTRANSFERASE DOMAIN-CONTAINING PROTEIN"/>
    <property type="match status" value="1"/>
</dbReference>
<feature type="domain" description="N-acetyltransferase" evidence="3">
    <location>
        <begin position="8"/>
        <end position="195"/>
    </location>
</feature>
<dbReference type="PROSITE" id="PS51186">
    <property type="entry name" value="GNAT"/>
    <property type="match status" value="1"/>
</dbReference>
<dbReference type="InterPro" id="IPR016181">
    <property type="entry name" value="Acyl_CoA_acyltransferase"/>
</dbReference>
<dbReference type="Gene3D" id="3.40.630.30">
    <property type="match status" value="1"/>
</dbReference>
<evidence type="ECO:0000256" key="1">
    <source>
        <dbReference type="ARBA" id="ARBA00022679"/>
    </source>
</evidence>
<dbReference type="InterPro" id="IPR050680">
    <property type="entry name" value="YpeA/RimI_acetyltransf"/>
</dbReference>
<organism evidence="4 5">
    <name type="scientific">Roseovarius albus</name>
    <dbReference type="NCBI Taxonomy" id="1247867"/>
    <lineage>
        <taxon>Bacteria</taxon>
        <taxon>Pseudomonadati</taxon>
        <taxon>Pseudomonadota</taxon>
        <taxon>Alphaproteobacteria</taxon>
        <taxon>Rhodobacterales</taxon>
        <taxon>Roseobacteraceae</taxon>
        <taxon>Roseovarius</taxon>
    </lineage>
</organism>
<proteinExistence type="predicted"/>
<evidence type="ECO:0000259" key="3">
    <source>
        <dbReference type="PROSITE" id="PS51186"/>
    </source>
</evidence>
<keyword evidence="2" id="KW-0012">Acyltransferase</keyword>
<keyword evidence="1 4" id="KW-0808">Transferase</keyword>
<name>A0A1X7A3A9_9RHOB</name>
<dbReference type="Proteomes" id="UP000193061">
    <property type="component" value="Unassembled WGS sequence"/>
</dbReference>
<dbReference type="PANTHER" id="PTHR43420">
    <property type="entry name" value="ACETYLTRANSFERASE"/>
    <property type="match status" value="1"/>
</dbReference>
<dbReference type="Pfam" id="PF00583">
    <property type="entry name" value="Acetyltransf_1"/>
    <property type="match status" value="1"/>
</dbReference>
<dbReference type="InterPro" id="IPR000182">
    <property type="entry name" value="GNAT_dom"/>
</dbReference>
<dbReference type="AlphaFoldDB" id="A0A1X7A3A9"/>
<accession>A0A1X7A3A9</accession>
<sequence>MQMIQLEKPLRLAVEADAVALAELINFAGEGLPLHVWTGLAQEGEDPWEVGRARQADKAREGQVVVIDFGNGAVAGLNGYGIGAEPEEIPDDFPVLFRPLQELENQALESWYVNVLACYPEHRGRGLGSQLLDLADEIGRAEGFSPMSIIVADENIGARRLYKRKGYSEVAQTPCAKNGWNTKTENWLLMIKPLS</sequence>
<evidence type="ECO:0000313" key="4">
    <source>
        <dbReference type="EMBL" id="SLN69267.1"/>
    </source>
</evidence>
<dbReference type="CDD" id="cd04301">
    <property type="entry name" value="NAT_SF"/>
    <property type="match status" value="1"/>
</dbReference>
<dbReference type="EMBL" id="FWFX01000015">
    <property type="protein sequence ID" value="SLN69267.1"/>
    <property type="molecule type" value="Genomic_DNA"/>
</dbReference>